<dbReference type="PANTHER" id="PTHR30531:SF12">
    <property type="entry name" value="FLAGELLAR BIOSYNTHETIC PROTEIN FLHB"/>
    <property type="match status" value="1"/>
</dbReference>
<evidence type="ECO:0000256" key="11">
    <source>
        <dbReference type="ARBA" id="ARBA00023225"/>
    </source>
</evidence>
<dbReference type="Proteomes" id="UP000325684">
    <property type="component" value="Unassembled WGS sequence"/>
</dbReference>
<dbReference type="RefSeq" id="WP_150949750.1">
    <property type="nucleotide sequence ID" value="NZ_VCMV01000077.1"/>
</dbReference>
<organism evidence="14 15">
    <name type="scientific">Microvirga brassicacearum</name>
    <dbReference type="NCBI Taxonomy" id="2580413"/>
    <lineage>
        <taxon>Bacteria</taxon>
        <taxon>Pseudomonadati</taxon>
        <taxon>Pseudomonadota</taxon>
        <taxon>Alphaproteobacteria</taxon>
        <taxon>Hyphomicrobiales</taxon>
        <taxon>Methylobacteriaceae</taxon>
        <taxon>Microvirga</taxon>
    </lineage>
</organism>
<comment type="function">
    <text evidence="12 13">Required for formation of the rod structure in the basal body of the flagellar apparatus. Together with FliI and FliH, may constitute the export apparatus of flagellin.</text>
</comment>
<gene>
    <name evidence="13 14" type="primary">flhB</name>
    <name evidence="14" type="ORF">FEZ63_23800</name>
</gene>
<dbReference type="GO" id="GO:0005886">
    <property type="term" value="C:plasma membrane"/>
    <property type="evidence" value="ECO:0007669"/>
    <property type="project" value="UniProtKB-SubCell"/>
</dbReference>
<dbReference type="AlphaFoldDB" id="A0A5N3P3L5"/>
<keyword evidence="5 13" id="KW-1003">Cell membrane</keyword>
<evidence type="ECO:0000256" key="4">
    <source>
        <dbReference type="ARBA" id="ARBA00022448"/>
    </source>
</evidence>
<reference evidence="14 15" key="1">
    <citation type="journal article" date="2019" name="Microorganisms">
        <title>Genome Insights into the Novel Species Microvirga brassicacearum, a Rapeseed Endophyte with Biotechnological Potential.</title>
        <authorList>
            <person name="Jimenez-Gomez A."/>
            <person name="Saati-Santamaria Z."/>
            <person name="Igual J.M."/>
            <person name="Rivas R."/>
            <person name="Mateos P.F."/>
            <person name="Garcia-Fraile P."/>
        </authorList>
    </citation>
    <scope>NUCLEOTIDE SEQUENCE [LARGE SCALE GENOMIC DNA]</scope>
    <source>
        <strain evidence="14 15">CDVBN77</strain>
    </source>
</reference>
<dbReference type="InterPro" id="IPR029025">
    <property type="entry name" value="T3SS_substrate_exporter_C"/>
</dbReference>
<dbReference type="InterPro" id="IPR006136">
    <property type="entry name" value="FlhB"/>
</dbReference>
<dbReference type="FunFam" id="3.40.1690.10:FF:000001">
    <property type="entry name" value="Flagellar biosynthetic protein FlhB"/>
    <property type="match status" value="1"/>
</dbReference>
<comment type="caution">
    <text evidence="14">The sequence shown here is derived from an EMBL/GenBank/DDBJ whole genome shotgun (WGS) entry which is preliminary data.</text>
</comment>
<keyword evidence="11 13" id="KW-1006">Bacterial flagellum protein export</keyword>
<keyword evidence="14" id="KW-0969">Cilium</keyword>
<dbReference type="InterPro" id="IPR006135">
    <property type="entry name" value="T3SS_substrate_exporter"/>
</dbReference>
<evidence type="ECO:0000256" key="9">
    <source>
        <dbReference type="ARBA" id="ARBA00022989"/>
    </source>
</evidence>
<comment type="subcellular location">
    <subcellularLocation>
        <location evidence="1">Cell membrane</location>
        <topology evidence="1">Multi-pass membrane protein</topology>
    </subcellularLocation>
</comment>
<dbReference type="Pfam" id="PF01312">
    <property type="entry name" value="Bac_export_2"/>
    <property type="match status" value="1"/>
</dbReference>
<keyword evidence="7 13" id="KW-1005">Bacterial flagellum biogenesis</keyword>
<comment type="caution">
    <text evidence="13">Lacks conserved residue(s) required for the propagation of feature annotation.</text>
</comment>
<keyword evidence="10 13" id="KW-0472">Membrane</keyword>
<dbReference type="Gene3D" id="3.40.1690.10">
    <property type="entry name" value="secretion proteins EscU"/>
    <property type="match status" value="1"/>
</dbReference>
<dbReference type="GO" id="GO:0009306">
    <property type="term" value="P:protein secretion"/>
    <property type="evidence" value="ECO:0007669"/>
    <property type="project" value="InterPro"/>
</dbReference>
<evidence type="ECO:0000256" key="10">
    <source>
        <dbReference type="ARBA" id="ARBA00023136"/>
    </source>
</evidence>
<evidence type="ECO:0000256" key="13">
    <source>
        <dbReference type="RuleBase" id="RU364091"/>
    </source>
</evidence>
<sequence length="355" mass="39776">MSEEADKESKTETASDKKIRDAVEKGNIPFSREAPMFASFLAFLLVLAFATRNNVKGLTEKLSLFIDRPQDFRLETGADAAILVHAVAAEVGLFLVPIIALLASCSLAASLFQNVPSIVTERIRPKWNKISPAAGFTRLFGRQGQVEFLKSVFKFGTVTVVVLLLLKSEQYKVINSMFSDPTLIPEIMLSMAMRLVSAISIATIVLVAADLIWARVKWNRDLRMTRQEVKDEHKQIEGDPMVKARMRSIAQDRSRKRMLSAVPKATFVIANPTHYAIALRYERSESSAPIVVAKGQDFIALKIREIAEKNGIPIIEDKPLARSMYDSVQVDRMIPPDFYKAVAQILFYILTRSKK</sequence>
<proteinExistence type="inferred from homology"/>
<keyword evidence="8 13" id="KW-0653">Protein transport</keyword>
<dbReference type="PANTHER" id="PTHR30531">
    <property type="entry name" value="FLAGELLAR BIOSYNTHETIC PROTEIN FLHB"/>
    <property type="match status" value="1"/>
</dbReference>
<name>A0A5N3P3L5_9HYPH</name>
<keyword evidence="14" id="KW-0966">Cell projection</keyword>
<dbReference type="OrthoDB" id="9807950at2"/>
<keyword evidence="15" id="KW-1185">Reference proteome</keyword>
<dbReference type="GO" id="GO:0044780">
    <property type="term" value="P:bacterial-type flagellum assembly"/>
    <property type="evidence" value="ECO:0007669"/>
    <property type="project" value="InterPro"/>
</dbReference>
<evidence type="ECO:0000256" key="5">
    <source>
        <dbReference type="ARBA" id="ARBA00022475"/>
    </source>
</evidence>
<accession>A0A5N3P3L5</accession>
<evidence type="ECO:0000256" key="7">
    <source>
        <dbReference type="ARBA" id="ARBA00022795"/>
    </source>
</evidence>
<comment type="similarity">
    <text evidence="2 13">Belongs to the type III secretion exporter family.</text>
</comment>
<dbReference type="EMBL" id="VCMV01000077">
    <property type="protein sequence ID" value="KAB0264328.1"/>
    <property type="molecule type" value="Genomic_DNA"/>
</dbReference>
<evidence type="ECO:0000313" key="15">
    <source>
        <dbReference type="Proteomes" id="UP000325684"/>
    </source>
</evidence>
<evidence type="ECO:0000313" key="14">
    <source>
        <dbReference type="EMBL" id="KAB0264328.1"/>
    </source>
</evidence>
<feature type="transmembrane region" description="Helical" evidence="13">
    <location>
        <begin position="34"/>
        <end position="51"/>
    </location>
</feature>
<dbReference type="NCBIfam" id="TIGR00328">
    <property type="entry name" value="flhB"/>
    <property type="match status" value="1"/>
</dbReference>
<keyword evidence="9 13" id="KW-1133">Transmembrane helix</keyword>
<protein>
    <recommendedName>
        <fullName evidence="3 13">Flagellar biosynthetic protein FlhB</fullName>
    </recommendedName>
</protein>
<dbReference type="Gene3D" id="6.10.250.2080">
    <property type="match status" value="1"/>
</dbReference>
<evidence type="ECO:0000256" key="6">
    <source>
        <dbReference type="ARBA" id="ARBA00022692"/>
    </source>
</evidence>
<keyword evidence="6 13" id="KW-0812">Transmembrane</keyword>
<evidence type="ECO:0000256" key="1">
    <source>
        <dbReference type="ARBA" id="ARBA00004651"/>
    </source>
</evidence>
<evidence type="ECO:0000256" key="2">
    <source>
        <dbReference type="ARBA" id="ARBA00010690"/>
    </source>
</evidence>
<dbReference type="SUPFAM" id="SSF160544">
    <property type="entry name" value="EscU C-terminal domain-like"/>
    <property type="match status" value="1"/>
</dbReference>
<evidence type="ECO:0000256" key="3">
    <source>
        <dbReference type="ARBA" id="ARBA00021622"/>
    </source>
</evidence>
<keyword evidence="4 13" id="KW-0813">Transport</keyword>
<evidence type="ECO:0000256" key="12">
    <source>
        <dbReference type="ARBA" id="ARBA00025078"/>
    </source>
</evidence>
<keyword evidence="14" id="KW-0282">Flagellum</keyword>
<evidence type="ECO:0000256" key="8">
    <source>
        <dbReference type="ARBA" id="ARBA00022927"/>
    </source>
</evidence>
<feature type="transmembrane region" description="Helical" evidence="13">
    <location>
        <begin position="187"/>
        <end position="214"/>
    </location>
</feature>
<dbReference type="PRINTS" id="PR00950">
    <property type="entry name" value="TYPE3IMSPROT"/>
</dbReference>